<evidence type="ECO:0000256" key="10">
    <source>
        <dbReference type="SAM" id="MobiDB-lite"/>
    </source>
</evidence>
<organism evidence="11 12">
    <name type="scientific">Phytophthora cactorum</name>
    <dbReference type="NCBI Taxonomy" id="29920"/>
    <lineage>
        <taxon>Eukaryota</taxon>
        <taxon>Sar</taxon>
        <taxon>Stramenopiles</taxon>
        <taxon>Oomycota</taxon>
        <taxon>Peronosporomycetes</taxon>
        <taxon>Peronosporales</taxon>
        <taxon>Peronosporaceae</taxon>
        <taxon>Phytophthora</taxon>
    </lineage>
</organism>
<evidence type="ECO:0000256" key="5">
    <source>
        <dbReference type="ARBA" id="ARBA00022846"/>
    </source>
</evidence>
<protein>
    <recommendedName>
        <fullName evidence="13">Radial spoke 3</fullName>
    </recommendedName>
</protein>
<feature type="compositionally biased region" description="Low complexity" evidence="10">
    <location>
        <begin position="110"/>
        <end position="121"/>
    </location>
</feature>
<evidence type="ECO:0000256" key="1">
    <source>
        <dbReference type="ARBA" id="ARBA00004611"/>
    </source>
</evidence>
<evidence type="ECO:0000256" key="9">
    <source>
        <dbReference type="SAM" id="Coils"/>
    </source>
</evidence>
<keyword evidence="3" id="KW-0963">Cytoplasm</keyword>
<keyword evidence="6" id="KW-0969">Cilium</keyword>
<dbReference type="GO" id="GO:0005929">
    <property type="term" value="C:cilium"/>
    <property type="evidence" value="ECO:0007669"/>
    <property type="project" value="TreeGrafter"/>
</dbReference>
<evidence type="ECO:0000256" key="2">
    <source>
        <dbReference type="ARBA" id="ARBA00006737"/>
    </source>
</evidence>
<keyword evidence="9" id="KW-0175">Coiled coil</keyword>
<evidence type="ECO:0000313" key="12">
    <source>
        <dbReference type="Proteomes" id="UP000774804"/>
    </source>
</evidence>
<dbReference type="EMBL" id="RCMI01001173">
    <property type="protein sequence ID" value="KAG2889205.1"/>
    <property type="molecule type" value="Genomic_DNA"/>
</dbReference>
<name>A0A8T1AXJ0_9STRA</name>
<comment type="caution">
    <text evidence="11">The sequence shown here is derived from an EMBL/GenBank/DDBJ whole genome shotgun (WGS) entry which is preliminary data.</text>
</comment>
<evidence type="ECO:0000256" key="7">
    <source>
        <dbReference type="ARBA" id="ARBA00023212"/>
    </source>
</evidence>
<evidence type="ECO:0000256" key="6">
    <source>
        <dbReference type="ARBA" id="ARBA00023069"/>
    </source>
</evidence>
<feature type="coiled-coil region" evidence="9">
    <location>
        <begin position="288"/>
        <end position="326"/>
    </location>
</feature>
<comment type="similarity">
    <text evidence="2">Belongs to the flagellar radial spoke RSP3 family.</text>
</comment>
<sequence>MAPQSSAEWMVIVAAAEIALKAHTTAKMMLQCGYYRSPGPGRTSGDALLLKLVGDPSWPVQSAQQSTHPFAGQFSIVARNDETSITISMQSGGYEFSAAPRSVATKRNKSSAGPNGNANGNTERAQNIMFDKRVHRGSAYVMREETPESPGRGCGDPRKLNKAATRAARYHQQPLQQHQQQRPVTPPPVGGRFHMDVQTDNYLEELTDRNPEVDADTQTDALLDLHPPITFVPAPSGVDVATQIESGDLFDFDLEVEPILEVLVGKTLELGMLELLEEVELREIRQRQELFEQARNAELAEVQRLEAEAKRRFAEKQRRLDEETARLAAQAELEEKVAARASAKQYLASLHAQVFDTLVESGHFFDPLAKDVKQNFLPGLLESAAARAHQLDAGRKLLDAILVDAIRSRAASG</sequence>
<dbReference type="InterPro" id="IPR009290">
    <property type="entry name" value="Radial_spoke_3"/>
</dbReference>
<evidence type="ECO:0000256" key="3">
    <source>
        <dbReference type="ARBA" id="ARBA00022490"/>
    </source>
</evidence>
<comment type="subcellular location">
    <subcellularLocation>
        <location evidence="1">Cytoplasm</location>
        <location evidence="1">Cytoskeleton</location>
        <location evidence="1">Flagellum axoneme</location>
    </subcellularLocation>
</comment>
<evidence type="ECO:0000313" key="11">
    <source>
        <dbReference type="EMBL" id="KAG2889205.1"/>
    </source>
</evidence>
<evidence type="ECO:0000256" key="4">
    <source>
        <dbReference type="ARBA" id="ARBA00022553"/>
    </source>
</evidence>
<evidence type="ECO:0008006" key="13">
    <source>
        <dbReference type="Google" id="ProtNLM"/>
    </source>
</evidence>
<dbReference type="Pfam" id="PF06098">
    <property type="entry name" value="Radial_spoke_3"/>
    <property type="match status" value="1"/>
</dbReference>
<dbReference type="Proteomes" id="UP000774804">
    <property type="component" value="Unassembled WGS sequence"/>
</dbReference>
<dbReference type="PANTHER" id="PTHR21648">
    <property type="entry name" value="FLAGELLAR RADIAL SPOKE PROTEIN 3"/>
    <property type="match status" value="1"/>
</dbReference>
<dbReference type="VEuPathDB" id="FungiDB:PC110_g18187"/>
<keyword evidence="5" id="KW-0282">Flagellum</keyword>
<proteinExistence type="inferred from homology"/>
<keyword evidence="8" id="KW-0966">Cell projection</keyword>
<gene>
    <name evidence="11" type="ORF">PC115_g19809</name>
</gene>
<evidence type="ECO:0000256" key="8">
    <source>
        <dbReference type="ARBA" id="ARBA00023273"/>
    </source>
</evidence>
<dbReference type="PANTHER" id="PTHR21648:SF0">
    <property type="entry name" value="RADIAL SPOKE HEAD PROTEIN 3 HOMOLOG"/>
    <property type="match status" value="1"/>
</dbReference>
<keyword evidence="4" id="KW-0597">Phosphoprotein</keyword>
<reference evidence="11" key="1">
    <citation type="submission" date="2018-10" db="EMBL/GenBank/DDBJ databases">
        <title>Effector identification in a new, highly contiguous assembly of the strawberry crown rot pathogen Phytophthora cactorum.</title>
        <authorList>
            <person name="Armitage A.D."/>
            <person name="Nellist C.F."/>
            <person name="Bates H."/>
            <person name="Vickerstaff R.J."/>
            <person name="Harrison R.J."/>
        </authorList>
    </citation>
    <scope>NUCLEOTIDE SEQUENCE</scope>
    <source>
        <strain evidence="11">4032</strain>
    </source>
</reference>
<accession>A0A8T1AXJ0</accession>
<feature type="region of interest" description="Disordered" evidence="10">
    <location>
        <begin position="100"/>
        <end position="124"/>
    </location>
</feature>
<keyword evidence="7" id="KW-0206">Cytoskeleton</keyword>
<dbReference type="AlphaFoldDB" id="A0A8T1AXJ0"/>